<dbReference type="FunFam" id="3.30.420.10:FF:000032">
    <property type="entry name" value="Retrovirus-related Pol polyprotein from transposon 297-like Protein"/>
    <property type="match status" value="1"/>
</dbReference>
<evidence type="ECO:0000256" key="16">
    <source>
        <dbReference type="ARBA" id="ARBA00023125"/>
    </source>
</evidence>
<dbReference type="PROSITE" id="PS50878">
    <property type="entry name" value="RT_POL"/>
    <property type="match status" value="1"/>
</dbReference>
<dbReference type="Pfam" id="PF00665">
    <property type="entry name" value="rve"/>
    <property type="match status" value="1"/>
</dbReference>
<dbReference type="GO" id="GO:0003887">
    <property type="term" value="F:DNA-directed DNA polymerase activity"/>
    <property type="evidence" value="ECO:0007669"/>
    <property type="project" value="UniProtKB-KW"/>
</dbReference>
<dbReference type="Gene3D" id="2.40.50.40">
    <property type="match status" value="1"/>
</dbReference>
<dbReference type="PROSITE" id="PS50013">
    <property type="entry name" value="CHROMO_2"/>
    <property type="match status" value="1"/>
</dbReference>
<evidence type="ECO:0000256" key="17">
    <source>
        <dbReference type="ARBA" id="ARBA00023172"/>
    </source>
</evidence>
<evidence type="ECO:0000259" key="21">
    <source>
        <dbReference type="PROSITE" id="PS50994"/>
    </source>
</evidence>
<evidence type="ECO:0000259" key="20">
    <source>
        <dbReference type="PROSITE" id="PS50878"/>
    </source>
</evidence>
<dbReference type="InterPro" id="IPR041588">
    <property type="entry name" value="Integrase_H2C2"/>
</dbReference>
<reference evidence="22" key="1">
    <citation type="submission" date="2025-08" db="UniProtKB">
        <authorList>
            <consortium name="Ensembl"/>
        </authorList>
    </citation>
    <scope>IDENTIFICATION</scope>
</reference>
<evidence type="ECO:0000256" key="4">
    <source>
        <dbReference type="ARBA" id="ARBA00022670"/>
    </source>
</evidence>
<dbReference type="GO" id="GO:0006508">
    <property type="term" value="P:proteolysis"/>
    <property type="evidence" value="ECO:0007669"/>
    <property type="project" value="UniProtKB-KW"/>
</dbReference>
<keyword evidence="16" id="KW-0238">DNA-binding</keyword>
<keyword evidence="13" id="KW-0229">DNA integration</keyword>
<dbReference type="GO" id="GO:0006310">
    <property type="term" value="P:DNA recombination"/>
    <property type="evidence" value="ECO:0007669"/>
    <property type="project" value="UniProtKB-KW"/>
</dbReference>
<dbReference type="SUPFAM" id="SSF54160">
    <property type="entry name" value="Chromo domain-like"/>
    <property type="match status" value="1"/>
</dbReference>
<keyword evidence="7" id="KW-0540">Nuclease</keyword>
<feature type="domain" description="Integrase catalytic" evidence="21">
    <location>
        <begin position="527"/>
        <end position="686"/>
    </location>
</feature>
<evidence type="ECO:0000256" key="1">
    <source>
        <dbReference type="ARBA" id="ARBA00004123"/>
    </source>
</evidence>
<sequence>MDTYIQESLKAGLIHHSSSPAGAGFFFVKKKDGSLRPCIDYRGLNDITIKNRYPLPLMSSAFELLHGAKVFTKLDLRNAYHLIRIREGDEWKTAFNTPTGHYEYLVLPFGLTNTPAVFQGMVNSVLGDMINRFVFVYLDDILIFSPSLQVHTQHVRQVLQRLLENQLYVKAEKCEFHAKSVSFLGFVVSAGEIKPDQAKVEAVAKWPVPNSRKALQRFLGFANFYRRFIRNFGQVAAPLTALTSIKRPFTWSAPAQEAFDNLKSRFISAPVLSVPDPERQFIVEVDASEVGVGAVLSQRSCKDGKVHPCAYFSHRLNPAERNYDIGNRELLAVRLALGEWRHWLEGSALPFLVWTDHKNLEYIRSAKRLSPRQARWALFFDRFNFTLSYRPGAKNIKPDTLSRQFERSEEEAPTETILPEGVVVGALSWSIERRVEEAGRGVEVPVECPAGRLFVPAALRPEVLRWGHESRITCHPGVRRSLAAIRQRFWWPSMGQDVRQFVLACSVCAQNKVSNRPSIGQLQPLPIPSRPWSHIALDFVSGLPLSNGYTVILTVVDRFSKAVHFVPLPKLPSAKETAQLVIDHVFRIHGLPVDVVSDRGAQFVSRFWQEFCRQIGASTSLSSGFHPQTNGQCERANQDLERVLHCLPFRNPASWSQQLTWIEYSHNTLPVASTGMSPFECSVGYLPPLFPSQEPDAAVPSAQAFVRRCRSVWRKARKALVQASRWTKAAADRHRIPAPRYVCGQKVWLSTKDLPLKAVSRKLAPRFIGPYQITKILNRVAVRLKLPSSLGRVHPVFHVSRVKPVFRSSLNTNISSPAPPPPHLVDGSPAYSVRRLLDVRRRGRGFQYLVDWEGYGPEERSWVPARDILDRSLIDDFRRKRGKPLP</sequence>
<dbReference type="Pfam" id="PF00078">
    <property type="entry name" value="RVT_1"/>
    <property type="match status" value="1"/>
</dbReference>
<dbReference type="Ensembl" id="ENSCCRT00015044990.1">
    <property type="protein sequence ID" value="ENSCCRP00015043528.1"/>
    <property type="gene ID" value="ENSCCRG00015018030.1"/>
</dbReference>
<evidence type="ECO:0000313" key="23">
    <source>
        <dbReference type="Proteomes" id="UP000694700"/>
    </source>
</evidence>
<dbReference type="FunFam" id="1.10.340.70:FF:000001">
    <property type="entry name" value="Retrovirus-related Pol polyprotein from transposon gypsy-like Protein"/>
    <property type="match status" value="1"/>
</dbReference>
<dbReference type="InterPro" id="IPR043502">
    <property type="entry name" value="DNA/RNA_pol_sf"/>
</dbReference>
<dbReference type="InterPro" id="IPR050951">
    <property type="entry name" value="Retrovirus_Pol_polyprotein"/>
</dbReference>
<keyword evidence="6" id="KW-0548">Nucleotidyltransferase</keyword>
<dbReference type="Gene3D" id="3.10.10.10">
    <property type="entry name" value="HIV Type 1 Reverse Transcriptase, subunit A, domain 1"/>
    <property type="match status" value="1"/>
</dbReference>
<dbReference type="SMART" id="SM00298">
    <property type="entry name" value="CHROMO"/>
    <property type="match status" value="1"/>
</dbReference>
<dbReference type="Pfam" id="PF17917">
    <property type="entry name" value="RT_RNaseH"/>
    <property type="match status" value="1"/>
</dbReference>
<dbReference type="Pfam" id="PF00385">
    <property type="entry name" value="Chromo"/>
    <property type="match status" value="1"/>
</dbReference>
<evidence type="ECO:0000256" key="7">
    <source>
        <dbReference type="ARBA" id="ARBA00022722"/>
    </source>
</evidence>
<dbReference type="GO" id="GO:0003964">
    <property type="term" value="F:RNA-directed DNA polymerase activity"/>
    <property type="evidence" value="ECO:0007669"/>
    <property type="project" value="UniProtKB-KW"/>
</dbReference>
<dbReference type="InterPro" id="IPR012337">
    <property type="entry name" value="RNaseH-like_sf"/>
</dbReference>
<evidence type="ECO:0000256" key="15">
    <source>
        <dbReference type="ARBA" id="ARBA00022932"/>
    </source>
</evidence>
<dbReference type="InterPro" id="IPR056924">
    <property type="entry name" value="SH3_Tf2-1"/>
</dbReference>
<dbReference type="EC" id="3.1.26.4" evidence="3"/>
<evidence type="ECO:0000256" key="13">
    <source>
        <dbReference type="ARBA" id="ARBA00022908"/>
    </source>
</evidence>
<keyword evidence="9" id="KW-0064">Aspartyl protease</keyword>
<keyword evidence="8" id="KW-0479">Metal-binding</keyword>
<keyword evidence="15" id="KW-0239">DNA-directed DNA polymerase</keyword>
<dbReference type="SUPFAM" id="SSF53098">
    <property type="entry name" value="Ribonuclease H-like"/>
    <property type="match status" value="1"/>
</dbReference>
<keyword evidence="14" id="KW-0695">RNA-directed DNA polymerase</keyword>
<evidence type="ECO:0000256" key="2">
    <source>
        <dbReference type="ARBA" id="ARBA00010879"/>
    </source>
</evidence>
<dbReference type="Gene3D" id="3.30.70.270">
    <property type="match status" value="2"/>
</dbReference>
<evidence type="ECO:0000256" key="8">
    <source>
        <dbReference type="ARBA" id="ARBA00022723"/>
    </source>
</evidence>
<dbReference type="PROSITE" id="PS50994">
    <property type="entry name" value="INTEGRASE"/>
    <property type="match status" value="1"/>
</dbReference>
<feature type="domain" description="Chromo" evidence="19">
    <location>
        <begin position="831"/>
        <end position="886"/>
    </location>
</feature>
<evidence type="ECO:0000256" key="6">
    <source>
        <dbReference type="ARBA" id="ARBA00022695"/>
    </source>
</evidence>
<name>A0A8C1UWP3_CYPCA</name>
<keyword evidence="12" id="KW-0460">Magnesium</keyword>
<dbReference type="GO" id="GO:0003677">
    <property type="term" value="F:DNA binding"/>
    <property type="evidence" value="ECO:0007669"/>
    <property type="project" value="UniProtKB-KW"/>
</dbReference>
<dbReference type="SUPFAM" id="SSF56672">
    <property type="entry name" value="DNA/RNA polymerases"/>
    <property type="match status" value="1"/>
</dbReference>
<evidence type="ECO:0000256" key="18">
    <source>
        <dbReference type="ARBA" id="ARBA00039658"/>
    </source>
</evidence>
<dbReference type="InterPro" id="IPR023780">
    <property type="entry name" value="Chromo_domain"/>
</dbReference>
<dbReference type="InterPro" id="IPR000953">
    <property type="entry name" value="Chromo/chromo_shadow_dom"/>
</dbReference>
<dbReference type="InterPro" id="IPR001584">
    <property type="entry name" value="Integrase_cat-core"/>
</dbReference>
<dbReference type="GO" id="GO:0046872">
    <property type="term" value="F:metal ion binding"/>
    <property type="evidence" value="ECO:0007669"/>
    <property type="project" value="UniProtKB-KW"/>
</dbReference>
<dbReference type="CDD" id="cd09274">
    <property type="entry name" value="RNase_HI_RT_Ty3"/>
    <property type="match status" value="1"/>
</dbReference>
<protein>
    <recommendedName>
        <fullName evidence="18">Gypsy retrotransposon integrase-like protein 1</fullName>
        <ecNumber evidence="3">3.1.26.4</ecNumber>
    </recommendedName>
</protein>
<dbReference type="PANTHER" id="PTHR37984:SF5">
    <property type="entry name" value="PROTEIN NYNRIN-LIKE"/>
    <property type="match status" value="1"/>
</dbReference>
<evidence type="ECO:0000256" key="11">
    <source>
        <dbReference type="ARBA" id="ARBA00022801"/>
    </source>
</evidence>
<dbReference type="GO" id="GO:0004190">
    <property type="term" value="F:aspartic-type endopeptidase activity"/>
    <property type="evidence" value="ECO:0007669"/>
    <property type="project" value="UniProtKB-KW"/>
</dbReference>
<keyword evidence="10" id="KW-0255">Endonuclease</keyword>
<dbReference type="Pfam" id="PF17921">
    <property type="entry name" value="Integrase_H2C2"/>
    <property type="match status" value="1"/>
</dbReference>
<feature type="domain" description="Reverse transcriptase" evidence="20">
    <location>
        <begin position="9"/>
        <end position="188"/>
    </location>
</feature>
<dbReference type="InterPro" id="IPR016197">
    <property type="entry name" value="Chromo-like_dom_sf"/>
</dbReference>
<evidence type="ECO:0000259" key="19">
    <source>
        <dbReference type="PROSITE" id="PS50013"/>
    </source>
</evidence>
<dbReference type="Pfam" id="PF24626">
    <property type="entry name" value="SH3_Tf2-1"/>
    <property type="match status" value="1"/>
</dbReference>
<dbReference type="GO" id="GO:0005634">
    <property type="term" value="C:nucleus"/>
    <property type="evidence" value="ECO:0007669"/>
    <property type="project" value="UniProtKB-SubCell"/>
</dbReference>
<comment type="subcellular location">
    <subcellularLocation>
        <location evidence="1">Nucleus</location>
    </subcellularLocation>
</comment>
<evidence type="ECO:0000313" key="22">
    <source>
        <dbReference type="Ensembl" id="ENSCCRP00015043528.1"/>
    </source>
</evidence>
<evidence type="ECO:0000256" key="9">
    <source>
        <dbReference type="ARBA" id="ARBA00022750"/>
    </source>
</evidence>
<accession>A0A8C1UWP3</accession>
<dbReference type="Gene3D" id="1.10.340.70">
    <property type="match status" value="1"/>
</dbReference>
<keyword evidence="4" id="KW-0645">Protease</keyword>
<dbReference type="FunFam" id="3.10.20.370:FF:000003">
    <property type="entry name" value="Transposon Tf2-6 polyprotein"/>
    <property type="match status" value="1"/>
</dbReference>
<dbReference type="AlphaFoldDB" id="A0A8C1UWP3"/>
<dbReference type="InterPro" id="IPR000477">
    <property type="entry name" value="RT_dom"/>
</dbReference>
<keyword evidence="17" id="KW-0233">DNA recombination</keyword>
<dbReference type="InterPro" id="IPR036397">
    <property type="entry name" value="RNaseH_sf"/>
</dbReference>
<dbReference type="PANTHER" id="PTHR37984">
    <property type="entry name" value="PROTEIN CBG26694"/>
    <property type="match status" value="1"/>
</dbReference>
<evidence type="ECO:0000256" key="5">
    <source>
        <dbReference type="ARBA" id="ARBA00022679"/>
    </source>
</evidence>
<comment type="similarity">
    <text evidence="2">Belongs to the beta type-B retroviral polymerase family. HERV class-II K(HML-2) pol subfamily.</text>
</comment>
<dbReference type="GO" id="GO:0004523">
    <property type="term" value="F:RNA-DNA hybrid ribonuclease activity"/>
    <property type="evidence" value="ECO:0007669"/>
    <property type="project" value="UniProtKB-EC"/>
</dbReference>
<dbReference type="InterPro" id="IPR041373">
    <property type="entry name" value="RT_RNaseH"/>
</dbReference>
<dbReference type="FunFam" id="3.30.70.270:FF:000020">
    <property type="entry name" value="Transposon Tf2-6 polyprotein-like Protein"/>
    <property type="match status" value="1"/>
</dbReference>
<evidence type="ECO:0000256" key="10">
    <source>
        <dbReference type="ARBA" id="ARBA00022759"/>
    </source>
</evidence>
<keyword evidence="11" id="KW-0378">Hydrolase</keyword>
<evidence type="ECO:0000256" key="3">
    <source>
        <dbReference type="ARBA" id="ARBA00012180"/>
    </source>
</evidence>
<dbReference type="CDD" id="cd01647">
    <property type="entry name" value="RT_LTR"/>
    <property type="match status" value="1"/>
</dbReference>
<dbReference type="GO" id="GO:0015074">
    <property type="term" value="P:DNA integration"/>
    <property type="evidence" value="ECO:0007669"/>
    <property type="project" value="UniProtKB-KW"/>
</dbReference>
<proteinExistence type="inferred from homology"/>
<dbReference type="Proteomes" id="UP000694700">
    <property type="component" value="Unplaced"/>
</dbReference>
<dbReference type="InterPro" id="IPR043128">
    <property type="entry name" value="Rev_trsase/Diguanyl_cyclase"/>
</dbReference>
<evidence type="ECO:0000256" key="12">
    <source>
        <dbReference type="ARBA" id="ARBA00022842"/>
    </source>
</evidence>
<keyword evidence="5" id="KW-0808">Transferase</keyword>
<evidence type="ECO:0000256" key="14">
    <source>
        <dbReference type="ARBA" id="ARBA00022918"/>
    </source>
</evidence>
<organism evidence="22 23">
    <name type="scientific">Cyprinus carpio</name>
    <name type="common">Common carp</name>
    <dbReference type="NCBI Taxonomy" id="7962"/>
    <lineage>
        <taxon>Eukaryota</taxon>
        <taxon>Metazoa</taxon>
        <taxon>Chordata</taxon>
        <taxon>Craniata</taxon>
        <taxon>Vertebrata</taxon>
        <taxon>Euteleostomi</taxon>
        <taxon>Actinopterygii</taxon>
        <taxon>Neopterygii</taxon>
        <taxon>Teleostei</taxon>
        <taxon>Ostariophysi</taxon>
        <taxon>Cypriniformes</taxon>
        <taxon>Cyprinidae</taxon>
        <taxon>Cyprininae</taxon>
        <taxon>Cyprinus</taxon>
    </lineage>
</organism>
<dbReference type="Gene3D" id="3.10.20.370">
    <property type="match status" value="1"/>
</dbReference>
<dbReference type="Gene3D" id="3.30.420.10">
    <property type="entry name" value="Ribonuclease H-like superfamily/Ribonuclease H"/>
    <property type="match status" value="1"/>
</dbReference>